<dbReference type="AlphaFoldDB" id="A0A0C2M4D1"/>
<comment type="caution">
    <text evidence="1">The sequence shown here is derived from an EMBL/GenBank/DDBJ whole genome shotgun (WGS) entry which is preliminary data.</text>
</comment>
<dbReference type="EMBL" id="JWZT01005182">
    <property type="protein sequence ID" value="KII61905.1"/>
    <property type="molecule type" value="Genomic_DNA"/>
</dbReference>
<protein>
    <submittedName>
        <fullName evidence="1">Uncharacterized protein</fullName>
    </submittedName>
</protein>
<proteinExistence type="predicted"/>
<evidence type="ECO:0000313" key="2">
    <source>
        <dbReference type="Proteomes" id="UP000031668"/>
    </source>
</evidence>
<sequence>MTISNTNFKSSEFKRTPIAFRFCAMSKTRDILNVSVSSGKNPCNSMNKAIKSNDDQLTDIASTAGITTLDISMTLSDFRVNETSSGDDIAKVTKRNCFYNHLL</sequence>
<gene>
    <name evidence="1" type="ORF">RF11_13231</name>
</gene>
<evidence type="ECO:0000313" key="1">
    <source>
        <dbReference type="EMBL" id="KII61905.1"/>
    </source>
</evidence>
<name>A0A0C2M4D1_THEKT</name>
<dbReference type="Proteomes" id="UP000031668">
    <property type="component" value="Unassembled WGS sequence"/>
</dbReference>
<reference evidence="1 2" key="1">
    <citation type="journal article" date="2014" name="Genome Biol. Evol.">
        <title>The genome of the myxosporean Thelohanellus kitauei shows adaptations to nutrient acquisition within its fish host.</title>
        <authorList>
            <person name="Yang Y."/>
            <person name="Xiong J."/>
            <person name="Zhou Z."/>
            <person name="Huo F."/>
            <person name="Miao W."/>
            <person name="Ran C."/>
            <person name="Liu Y."/>
            <person name="Zhang J."/>
            <person name="Feng J."/>
            <person name="Wang M."/>
            <person name="Wang M."/>
            <person name="Wang L."/>
            <person name="Yao B."/>
        </authorList>
    </citation>
    <scope>NUCLEOTIDE SEQUENCE [LARGE SCALE GENOMIC DNA]</scope>
    <source>
        <strain evidence="1">Wuqing</strain>
    </source>
</reference>
<organism evidence="1 2">
    <name type="scientific">Thelohanellus kitauei</name>
    <name type="common">Myxosporean</name>
    <dbReference type="NCBI Taxonomy" id="669202"/>
    <lineage>
        <taxon>Eukaryota</taxon>
        <taxon>Metazoa</taxon>
        <taxon>Cnidaria</taxon>
        <taxon>Myxozoa</taxon>
        <taxon>Myxosporea</taxon>
        <taxon>Bivalvulida</taxon>
        <taxon>Platysporina</taxon>
        <taxon>Myxobolidae</taxon>
        <taxon>Thelohanellus</taxon>
    </lineage>
</organism>
<keyword evidence="2" id="KW-1185">Reference proteome</keyword>
<accession>A0A0C2M4D1</accession>